<reference evidence="1 2" key="1">
    <citation type="submission" date="2019-06" db="EMBL/GenBank/DDBJ databases">
        <title>Whole genome sequence for Rhodospirillaceae sp. R148.</title>
        <authorList>
            <person name="Wang G."/>
        </authorList>
    </citation>
    <scope>NUCLEOTIDE SEQUENCE [LARGE SCALE GENOMIC DNA]</scope>
    <source>
        <strain evidence="1 2">R148</strain>
    </source>
</reference>
<dbReference type="EMBL" id="VHSH01000003">
    <property type="protein sequence ID" value="TQV80318.1"/>
    <property type="molecule type" value="Genomic_DNA"/>
</dbReference>
<evidence type="ECO:0000313" key="2">
    <source>
        <dbReference type="Proteomes" id="UP000315252"/>
    </source>
</evidence>
<organism evidence="1 2">
    <name type="scientific">Denitrobaculum tricleocarpae</name>
    <dbReference type="NCBI Taxonomy" id="2591009"/>
    <lineage>
        <taxon>Bacteria</taxon>
        <taxon>Pseudomonadati</taxon>
        <taxon>Pseudomonadota</taxon>
        <taxon>Alphaproteobacteria</taxon>
        <taxon>Rhodospirillales</taxon>
        <taxon>Rhodospirillaceae</taxon>
        <taxon>Denitrobaculum</taxon>
    </lineage>
</organism>
<evidence type="ECO:0000313" key="1">
    <source>
        <dbReference type="EMBL" id="TQV80318.1"/>
    </source>
</evidence>
<dbReference type="Proteomes" id="UP000315252">
    <property type="component" value="Unassembled WGS sequence"/>
</dbReference>
<dbReference type="RefSeq" id="WP_142896031.1">
    <property type="nucleotide sequence ID" value="NZ_ML660054.1"/>
</dbReference>
<accession>A0A545TSX8</accession>
<comment type="caution">
    <text evidence="1">The sequence shown here is derived from an EMBL/GenBank/DDBJ whole genome shotgun (WGS) entry which is preliminary data.</text>
</comment>
<gene>
    <name evidence="1" type="ORF">FKG95_08980</name>
</gene>
<proteinExistence type="predicted"/>
<keyword evidence="2" id="KW-1185">Reference proteome</keyword>
<sequence length="465" mass="50936">MPRIPFATQSYQSVSVELSAQRLVNLYPETAPASSKAPYALFGTPGLSPYQEVGTGPIRGMHNMKGSAYVVSGTALWKVESNGDTRNLGFIPGTGPVQMDNNGLQVGILTGTEADDLFMATATSLTQVNDADYTGASSIKHLDGYFVFTRPNSGQFFISGLRDGLAYDALEFATAEGSPDGLVTAAEDHRELWLFGETSTEIWYNSGNVDFPFERTSGAYLERGCIAAASVQNLDNSLFWVGDDRIVYRAEGYTPRRISTHAIEKVLTENLGLGDLTSFAYTQNGHAFYVLKKPNVFTFVYDVATGLWHERASHQREDYRVSTFVTAFDRLLVGDDQSGMIYELDMGRSGTEGSDCVIARAAAPPLWAEAMSATMNNLVIDVEGGVGLTTGQGSDPQIMLRYSDDGGHTWSNEKWRSMGRKGRYKRRARWDGLGQFRQRVLEVAISDPVGRIVLGAYAEMEQNGL</sequence>
<dbReference type="OrthoDB" id="7842371at2"/>
<name>A0A545TSX8_9PROT</name>
<protein>
    <submittedName>
        <fullName evidence="1">Uncharacterized protein</fullName>
    </submittedName>
</protein>
<dbReference type="AlphaFoldDB" id="A0A545TSX8"/>